<keyword evidence="2" id="KW-1134">Transmembrane beta strand</keyword>
<dbReference type="Gene3D" id="2.170.130.10">
    <property type="entry name" value="TonB-dependent receptor, plug domain"/>
    <property type="match status" value="1"/>
</dbReference>
<comment type="similarity">
    <text evidence="2">Belongs to the TonB-dependent receptor family.</text>
</comment>
<evidence type="ECO:0000313" key="5">
    <source>
        <dbReference type="EMBL" id="PZP43760.1"/>
    </source>
</evidence>
<name>A0A2W5ER37_9SPHI</name>
<evidence type="ECO:0000256" key="1">
    <source>
        <dbReference type="ARBA" id="ARBA00022729"/>
    </source>
</evidence>
<comment type="subcellular location">
    <subcellularLocation>
        <location evidence="2">Cell outer membrane</location>
        <topology evidence="2">Multi-pass membrane protein</topology>
    </subcellularLocation>
</comment>
<evidence type="ECO:0000256" key="2">
    <source>
        <dbReference type="PROSITE-ProRule" id="PRU01360"/>
    </source>
</evidence>
<feature type="signal peptide" evidence="3">
    <location>
        <begin position="1"/>
        <end position="22"/>
    </location>
</feature>
<evidence type="ECO:0000256" key="3">
    <source>
        <dbReference type="SAM" id="SignalP"/>
    </source>
</evidence>
<dbReference type="Gene3D" id="2.60.40.1120">
    <property type="entry name" value="Carboxypeptidase-like, regulatory domain"/>
    <property type="match status" value="1"/>
</dbReference>
<accession>A0A2W5ER37</accession>
<dbReference type="SUPFAM" id="SSF56935">
    <property type="entry name" value="Porins"/>
    <property type="match status" value="1"/>
</dbReference>
<evidence type="ECO:0000313" key="6">
    <source>
        <dbReference type="Proteomes" id="UP000249645"/>
    </source>
</evidence>
<dbReference type="Pfam" id="PF13715">
    <property type="entry name" value="CarbopepD_reg_2"/>
    <property type="match status" value="1"/>
</dbReference>
<keyword evidence="1 3" id="KW-0732">Signal</keyword>
<sequence>KKYLFFIPFLLLALSLSSYTNAQNTQNFSGTVKNGQNEPIPHATVLVEHHYRYKAVADSNGFFRFSLSDGTYTIKIHAVGYESHTQQISVPSESNINFTLKPSSNSNLSDVTINGLGKGVEKHRIETSGYAVNVIETKDAALQNIQTIDLLDRSAGVRVRQNGGLGGTVEYNINGLSGNAVKIFIDGIPISNYGRSFSLNSIPPALIERMEVYKGVIPGHLSEDALGGAINVILKKGMQNNFTTSYSFGSFNTHQWNATGSYQLKNSLIVKGSAFYNYSDNSYKVWGDDILYYEADGSTSGPHKAKRFNDAYDSKSLKLDFGFVNKKWADQFFVGGLISDQMKKLQHGVSMRMVYGNRHSRQNSKVGSLIYTKNNLFVKGLSVNVNSSYSYLERENIDTIGDRFDWRGTPIINPNTGLPVQYANGAEQSSIGKTLSVNSEKTFVARSNISYALNDNNAVFANILYNTFKRGVDDSFRDEIWRNFQNTRDLTKQIYSFTYQNIAFDGKLRSNVFYKSYNQKVNSHEP</sequence>
<dbReference type="SUPFAM" id="SSF49464">
    <property type="entry name" value="Carboxypeptidase regulatory domain-like"/>
    <property type="match status" value="1"/>
</dbReference>
<dbReference type="AlphaFoldDB" id="A0A2W5ER37"/>
<dbReference type="InterPro" id="IPR008969">
    <property type="entry name" value="CarboxyPept-like_regulatory"/>
</dbReference>
<protein>
    <recommendedName>
        <fullName evidence="4">TonB-dependent receptor plug domain-containing protein</fullName>
    </recommendedName>
</protein>
<dbReference type="GO" id="GO:0015344">
    <property type="term" value="F:siderophore uptake transmembrane transporter activity"/>
    <property type="evidence" value="ECO:0007669"/>
    <property type="project" value="TreeGrafter"/>
</dbReference>
<feature type="non-terminal residue" evidence="5">
    <location>
        <position position="1"/>
    </location>
</feature>
<proteinExistence type="inferred from homology"/>
<feature type="domain" description="TonB-dependent receptor plug" evidence="4">
    <location>
        <begin position="127"/>
        <end position="229"/>
    </location>
</feature>
<feature type="chain" id="PRO_5016136188" description="TonB-dependent receptor plug domain-containing protein" evidence="3">
    <location>
        <begin position="23"/>
        <end position="526"/>
    </location>
</feature>
<dbReference type="EMBL" id="QFOI01000355">
    <property type="protein sequence ID" value="PZP43760.1"/>
    <property type="molecule type" value="Genomic_DNA"/>
</dbReference>
<keyword evidence="2" id="KW-0813">Transport</keyword>
<gene>
    <name evidence="5" type="ORF">DI598_15405</name>
</gene>
<dbReference type="GO" id="GO:0009279">
    <property type="term" value="C:cell outer membrane"/>
    <property type="evidence" value="ECO:0007669"/>
    <property type="project" value="UniProtKB-SubCell"/>
</dbReference>
<evidence type="ECO:0000259" key="4">
    <source>
        <dbReference type="Pfam" id="PF07715"/>
    </source>
</evidence>
<keyword evidence="2" id="KW-0812">Transmembrane</keyword>
<comment type="caution">
    <text evidence="5">The sequence shown here is derived from an EMBL/GenBank/DDBJ whole genome shotgun (WGS) entry which is preliminary data.</text>
</comment>
<dbReference type="Pfam" id="PF07715">
    <property type="entry name" value="Plug"/>
    <property type="match status" value="1"/>
</dbReference>
<dbReference type="InterPro" id="IPR037066">
    <property type="entry name" value="Plug_dom_sf"/>
</dbReference>
<keyword evidence="2" id="KW-0998">Cell outer membrane</keyword>
<dbReference type="PROSITE" id="PS52016">
    <property type="entry name" value="TONB_DEPENDENT_REC_3"/>
    <property type="match status" value="1"/>
</dbReference>
<dbReference type="Proteomes" id="UP000249645">
    <property type="component" value="Unassembled WGS sequence"/>
</dbReference>
<organism evidence="5 6">
    <name type="scientific">Pseudopedobacter saltans</name>
    <dbReference type="NCBI Taxonomy" id="151895"/>
    <lineage>
        <taxon>Bacteria</taxon>
        <taxon>Pseudomonadati</taxon>
        <taxon>Bacteroidota</taxon>
        <taxon>Sphingobacteriia</taxon>
        <taxon>Sphingobacteriales</taxon>
        <taxon>Sphingobacteriaceae</taxon>
        <taxon>Pseudopedobacter</taxon>
    </lineage>
</organism>
<dbReference type="PANTHER" id="PTHR30069:SF29">
    <property type="entry name" value="HEMOGLOBIN AND HEMOGLOBIN-HAPTOGLOBIN-BINDING PROTEIN 1-RELATED"/>
    <property type="match status" value="1"/>
</dbReference>
<dbReference type="GO" id="GO:0044718">
    <property type="term" value="P:siderophore transmembrane transport"/>
    <property type="evidence" value="ECO:0007669"/>
    <property type="project" value="TreeGrafter"/>
</dbReference>
<dbReference type="InterPro" id="IPR012910">
    <property type="entry name" value="Plug_dom"/>
</dbReference>
<dbReference type="PANTHER" id="PTHR30069">
    <property type="entry name" value="TONB-DEPENDENT OUTER MEMBRANE RECEPTOR"/>
    <property type="match status" value="1"/>
</dbReference>
<reference evidence="5 6" key="1">
    <citation type="submission" date="2017-11" db="EMBL/GenBank/DDBJ databases">
        <title>Infants hospitalized years apart are colonized by the same room-sourced microbial strains.</title>
        <authorList>
            <person name="Brooks B."/>
            <person name="Olm M.R."/>
            <person name="Firek B.A."/>
            <person name="Baker R."/>
            <person name="Thomas B.C."/>
            <person name="Morowitz M.J."/>
            <person name="Banfield J.F."/>
        </authorList>
    </citation>
    <scope>NUCLEOTIDE SEQUENCE [LARGE SCALE GENOMIC DNA]</scope>
    <source>
        <strain evidence="5">S2_009_000_R2_76</strain>
    </source>
</reference>
<keyword evidence="2" id="KW-0472">Membrane</keyword>
<dbReference type="InterPro" id="IPR039426">
    <property type="entry name" value="TonB-dep_rcpt-like"/>
</dbReference>